<proteinExistence type="predicted"/>
<feature type="region of interest" description="Disordered" evidence="1">
    <location>
        <begin position="1"/>
        <end position="40"/>
    </location>
</feature>
<evidence type="ECO:0000313" key="2">
    <source>
        <dbReference type="EMBL" id="CAD5229888.1"/>
    </source>
</evidence>
<name>A0A7I8XKQ3_BURXY</name>
<reference evidence="2" key="1">
    <citation type="submission" date="2020-09" db="EMBL/GenBank/DDBJ databases">
        <authorList>
            <person name="Kikuchi T."/>
        </authorList>
    </citation>
    <scope>NUCLEOTIDE SEQUENCE</scope>
    <source>
        <strain evidence="2">Ka4C1</strain>
    </source>
</reference>
<evidence type="ECO:0000256" key="1">
    <source>
        <dbReference type="SAM" id="MobiDB-lite"/>
    </source>
</evidence>
<protein>
    <submittedName>
        <fullName evidence="2">(pine wood nematode) hypothetical protein</fullName>
    </submittedName>
</protein>
<accession>A0A7I8XKQ3</accession>
<dbReference type="Proteomes" id="UP000659654">
    <property type="component" value="Unassembled WGS sequence"/>
</dbReference>
<comment type="caution">
    <text evidence="2">The sequence shown here is derived from an EMBL/GenBank/DDBJ whole genome shotgun (WGS) entry which is preliminary data.</text>
</comment>
<dbReference type="AlphaFoldDB" id="A0A7I8XKQ3"/>
<organism evidence="2 3">
    <name type="scientific">Bursaphelenchus xylophilus</name>
    <name type="common">Pinewood nematode worm</name>
    <name type="synonym">Aphelenchoides xylophilus</name>
    <dbReference type="NCBI Taxonomy" id="6326"/>
    <lineage>
        <taxon>Eukaryota</taxon>
        <taxon>Metazoa</taxon>
        <taxon>Ecdysozoa</taxon>
        <taxon>Nematoda</taxon>
        <taxon>Chromadorea</taxon>
        <taxon>Rhabditida</taxon>
        <taxon>Tylenchina</taxon>
        <taxon>Tylenchomorpha</taxon>
        <taxon>Aphelenchoidea</taxon>
        <taxon>Aphelenchoididae</taxon>
        <taxon>Bursaphelenchus</taxon>
    </lineage>
</organism>
<dbReference type="EMBL" id="CAJFDI010000005">
    <property type="protein sequence ID" value="CAD5229888.1"/>
    <property type="molecule type" value="Genomic_DNA"/>
</dbReference>
<keyword evidence="3" id="KW-1185">Reference proteome</keyword>
<sequence>MRSLAPTLGSGAGADPKISGSGYRLGAGAAQSRSREPAPEPWQSLVRTNFLILRALSPKRSLKISALLA</sequence>
<dbReference type="Proteomes" id="UP000582659">
    <property type="component" value="Unassembled WGS sequence"/>
</dbReference>
<gene>
    <name evidence="2" type="ORF">BXYJ_LOCUS10712</name>
</gene>
<dbReference type="EMBL" id="CAJFCV020000005">
    <property type="protein sequence ID" value="CAG9120666.1"/>
    <property type="molecule type" value="Genomic_DNA"/>
</dbReference>
<evidence type="ECO:0000313" key="3">
    <source>
        <dbReference type="Proteomes" id="UP000659654"/>
    </source>
</evidence>